<keyword evidence="3" id="KW-1185">Reference proteome</keyword>
<name>A0AAD5E5V6_UMBRA</name>
<reference evidence="2" key="2">
    <citation type="journal article" date="2022" name="Proc. Natl. Acad. Sci. U.S.A.">
        <title>Diploid-dominant life cycles characterize the early evolution of Fungi.</title>
        <authorList>
            <person name="Amses K.R."/>
            <person name="Simmons D.R."/>
            <person name="Longcore J.E."/>
            <person name="Mondo S.J."/>
            <person name="Seto K."/>
            <person name="Jeronimo G.H."/>
            <person name="Bonds A.E."/>
            <person name="Quandt C.A."/>
            <person name="Davis W.J."/>
            <person name="Chang Y."/>
            <person name="Federici B.A."/>
            <person name="Kuo A."/>
            <person name="LaButti K."/>
            <person name="Pangilinan J."/>
            <person name="Andreopoulos W."/>
            <person name="Tritt A."/>
            <person name="Riley R."/>
            <person name="Hundley H."/>
            <person name="Johnson J."/>
            <person name="Lipzen A."/>
            <person name="Barry K."/>
            <person name="Lang B.F."/>
            <person name="Cuomo C.A."/>
            <person name="Buchler N.E."/>
            <person name="Grigoriev I.V."/>
            <person name="Spatafora J.W."/>
            <person name="Stajich J.E."/>
            <person name="James T.Y."/>
        </authorList>
    </citation>
    <scope>NUCLEOTIDE SEQUENCE</scope>
    <source>
        <strain evidence="2">AG</strain>
    </source>
</reference>
<dbReference type="GeneID" id="75916278"/>
<sequence length="108" mass="11553">MKSLLIILFLVVATFAWDVDKSSPDCTGIVVPGVLNTKTGVYVGNQNSACIAKHCKCRVIASGSTFPPKLQTLHCTDQAGCQYDNVHPMRRLASPGCQAAVLKDSDCL</sequence>
<protein>
    <submittedName>
        <fullName evidence="2">Uncharacterized protein</fullName>
    </submittedName>
</protein>
<dbReference type="Proteomes" id="UP001206595">
    <property type="component" value="Unassembled WGS sequence"/>
</dbReference>
<dbReference type="EMBL" id="MU620943">
    <property type="protein sequence ID" value="KAI8577219.1"/>
    <property type="molecule type" value="Genomic_DNA"/>
</dbReference>
<reference evidence="2" key="1">
    <citation type="submission" date="2021-06" db="EMBL/GenBank/DDBJ databases">
        <authorList>
            <consortium name="DOE Joint Genome Institute"/>
            <person name="Mondo S.J."/>
            <person name="Amses K.R."/>
            <person name="Simmons D.R."/>
            <person name="Longcore J.E."/>
            <person name="Seto K."/>
            <person name="Alves G.H."/>
            <person name="Bonds A.E."/>
            <person name="Quandt C.A."/>
            <person name="Davis W.J."/>
            <person name="Chang Y."/>
            <person name="Letcher P.M."/>
            <person name="Powell M.J."/>
            <person name="Kuo A."/>
            <person name="Labutti K."/>
            <person name="Pangilinan J."/>
            <person name="Andreopoulos W."/>
            <person name="Tritt A."/>
            <person name="Riley R."/>
            <person name="Hundley H."/>
            <person name="Johnson J."/>
            <person name="Lipzen A."/>
            <person name="Barry K."/>
            <person name="Berbee M.L."/>
            <person name="Buchler N.E."/>
            <person name="Grigoriev I.V."/>
            <person name="Spatafora J.W."/>
            <person name="Stajich J.E."/>
            <person name="James T.Y."/>
        </authorList>
    </citation>
    <scope>NUCLEOTIDE SEQUENCE</scope>
    <source>
        <strain evidence="2">AG</strain>
    </source>
</reference>
<feature type="chain" id="PRO_5042072757" evidence="1">
    <location>
        <begin position="17"/>
        <end position="108"/>
    </location>
</feature>
<evidence type="ECO:0000256" key="1">
    <source>
        <dbReference type="SAM" id="SignalP"/>
    </source>
</evidence>
<comment type="caution">
    <text evidence="2">The sequence shown here is derived from an EMBL/GenBank/DDBJ whole genome shotgun (WGS) entry which is preliminary data.</text>
</comment>
<evidence type="ECO:0000313" key="3">
    <source>
        <dbReference type="Proteomes" id="UP001206595"/>
    </source>
</evidence>
<gene>
    <name evidence="2" type="ORF">K450DRAFT_252789</name>
</gene>
<dbReference type="RefSeq" id="XP_051442223.1">
    <property type="nucleotide sequence ID" value="XM_051590935.1"/>
</dbReference>
<evidence type="ECO:0000313" key="2">
    <source>
        <dbReference type="EMBL" id="KAI8577219.1"/>
    </source>
</evidence>
<dbReference type="AlphaFoldDB" id="A0AAD5E5V6"/>
<feature type="signal peptide" evidence="1">
    <location>
        <begin position="1"/>
        <end position="16"/>
    </location>
</feature>
<organism evidence="2 3">
    <name type="scientific">Umbelopsis ramanniana AG</name>
    <dbReference type="NCBI Taxonomy" id="1314678"/>
    <lineage>
        <taxon>Eukaryota</taxon>
        <taxon>Fungi</taxon>
        <taxon>Fungi incertae sedis</taxon>
        <taxon>Mucoromycota</taxon>
        <taxon>Mucoromycotina</taxon>
        <taxon>Umbelopsidomycetes</taxon>
        <taxon>Umbelopsidales</taxon>
        <taxon>Umbelopsidaceae</taxon>
        <taxon>Umbelopsis</taxon>
    </lineage>
</organism>
<accession>A0AAD5E5V6</accession>
<keyword evidence="1" id="KW-0732">Signal</keyword>
<proteinExistence type="predicted"/>